<sequence>MTKNKEFNDYLEVITSQDICASSGFAAVKTSGAHLEFKGDTPVSTGKWKFAAPNDIDYLLIFHVQTDGPAKLWLGKVTTFEKVKGLKSKYNFYKFNISNAELIGVTTQQWKIFTNNGQASGVRYLQRKAVSPTSVIAEKMAMGIPPGNEYPKKICETRDVIERCEKVKEYALSRAKGQCQGCSNSVPPLLMDSGSVFLEVHHVRFLRDSGPDTVHNTVALCPRCHKKAHYSCDRQEFMEHLYEMNDFLVR</sequence>
<keyword evidence="2" id="KW-0378">Hydrolase</keyword>
<keyword evidence="2" id="KW-0540">Nuclease</keyword>
<dbReference type="GO" id="GO:0003676">
    <property type="term" value="F:nucleic acid binding"/>
    <property type="evidence" value="ECO:0007669"/>
    <property type="project" value="InterPro"/>
</dbReference>
<keyword evidence="2" id="KW-0255">Endonuclease</keyword>
<dbReference type="Proteomes" id="UP000274122">
    <property type="component" value="Chromosome"/>
</dbReference>
<evidence type="ECO:0000313" key="2">
    <source>
        <dbReference type="EMBL" id="VEB97985.1"/>
    </source>
</evidence>
<dbReference type="GO" id="GO:0008270">
    <property type="term" value="F:zinc ion binding"/>
    <property type="evidence" value="ECO:0007669"/>
    <property type="project" value="InterPro"/>
</dbReference>
<dbReference type="Gene3D" id="1.10.30.50">
    <property type="match status" value="1"/>
</dbReference>
<name>A0A3S4JBY1_9ENTR</name>
<dbReference type="RefSeq" id="WP_164716846.1">
    <property type="nucleotide sequence ID" value="NZ_LR134201.1"/>
</dbReference>
<dbReference type="EMBL" id="LR134201">
    <property type="protein sequence ID" value="VEB97985.1"/>
    <property type="molecule type" value="Genomic_DNA"/>
</dbReference>
<accession>A0A3S4JBY1</accession>
<dbReference type="Pfam" id="PF01844">
    <property type="entry name" value="HNH"/>
    <property type="match status" value="1"/>
</dbReference>
<dbReference type="KEGG" id="clap:NCTC11466_02438"/>
<dbReference type="SMART" id="SM00507">
    <property type="entry name" value="HNHc"/>
    <property type="match status" value="1"/>
</dbReference>
<protein>
    <submittedName>
        <fullName evidence="2">HNH endonuclease</fullName>
    </submittedName>
</protein>
<gene>
    <name evidence="2" type="ORF">NCTC11466_02438</name>
</gene>
<evidence type="ECO:0000259" key="1">
    <source>
        <dbReference type="SMART" id="SM00507"/>
    </source>
</evidence>
<organism evidence="2 3">
    <name type="scientific">Cedecea lapagei</name>
    <dbReference type="NCBI Taxonomy" id="158823"/>
    <lineage>
        <taxon>Bacteria</taxon>
        <taxon>Pseudomonadati</taxon>
        <taxon>Pseudomonadota</taxon>
        <taxon>Gammaproteobacteria</taxon>
        <taxon>Enterobacterales</taxon>
        <taxon>Enterobacteriaceae</taxon>
        <taxon>Cedecea</taxon>
    </lineage>
</organism>
<reference evidence="2 3" key="1">
    <citation type="submission" date="2018-12" db="EMBL/GenBank/DDBJ databases">
        <authorList>
            <consortium name="Pathogen Informatics"/>
        </authorList>
    </citation>
    <scope>NUCLEOTIDE SEQUENCE [LARGE SCALE GENOMIC DNA]</scope>
    <source>
        <strain evidence="2 3">NCTC11466</strain>
    </source>
</reference>
<proteinExistence type="predicted"/>
<dbReference type="GO" id="GO:0004519">
    <property type="term" value="F:endonuclease activity"/>
    <property type="evidence" value="ECO:0007669"/>
    <property type="project" value="UniProtKB-KW"/>
</dbReference>
<evidence type="ECO:0000313" key="3">
    <source>
        <dbReference type="Proteomes" id="UP000274122"/>
    </source>
</evidence>
<feature type="domain" description="HNH nuclease" evidence="1">
    <location>
        <begin position="166"/>
        <end position="226"/>
    </location>
</feature>
<dbReference type="InterPro" id="IPR003615">
    <property type="entry name" value="HNH_nuc"/>
</dbReference>
<keyword evidence="3" id="KW-1185">Reference proteome</keyword>
<dbReference type="CDD" id="cd00085">
    <property type="entry name" value="HNHc"/>
    <property type="match status" value="1"/>
</dbReference>
<dbReference type="InterPro" id="IPR002711">
    <property type="entry name" value="HNH"/>
</dbReference>
<dbReference type="AlphaFoldDB" id="A0A3S4JBY1"/>